<organism evidence="1 3">
    <name type="scientific">Rotaria magnacalcarata</name>
    <dbReference type="NCBI Taxonomy" id="392030"/>
    <lineage>
        <taxon>Eukaryota</taxon>
        <taxon>Metazoa</taxon>
        <taxon>Spiralia</taxon>
        <taxon>Gnathifera</taxon>
        <taxon>Rotifera</taxon>
        <taxon>Eurotatoria</taxon>
        <taxon>Bdelloidea</taxon>
        <taxon>Philodinida</taxon>
        <taxon>Philodinidae</taxon>
        <taxon>Rotaria</taxon>
    </lineage>
</organism>
<dbReference type="EMBL" id="CAJOBJ010000163">
    <property type="protein sequence ID" value="CAF3800741.1"/>
    <property type="molecule type" value="Genomic_DNA"/>
</dbReference>
<accession>A0A816C151</accession>
<evidence type="ECO:0000313" key="2">
    <source>
        <dbReference type="EMBL" id="CAF3800741.1"/>
    </source>
</evidence>
<dbReference type="Proteomes" id="UP000663834">
    <property type="component" value="Unassembled WGS sequence"/>
</dbReference>
<protein>
    <submittedName>
        <fullName evidence="1">Uncharacterized protein</fullName>
    </submittedName>
</protein>
<dbReference type="Proteomes" id="UP000681720">
    <property type="component" value="Unassembled WGS sequence"/>
</dbReference>
<sequence>MILAVTTYHQKDTTEFSISIYGSTQLSLIQYGPVPRTAMNTSEIAYTAARTTTTTPITTPATKTSTRLATRRTNIRTTRRTTKRTTRMITKTTTRATTEMPITITVNIPANAKWAHKGVTITGGHGVGDATNQVGILSMFLCW</sequence>
<dbReference type="EMBL" id="CAJNOW010013112">
    <property type="protein sequence ID" value="CAF1617833.1"/>
    <property type="molecule type" value="Genomic_DNA"/>
</dbReference>
<comment type="caution">
    <text evidence="1">The sequence shown here is derived from an EMBL/GenBank/DDBJ whole genome shotgun (WGS) entry which is preliminary data.</text>
</comment>
<gene>
    <name evidence="2" type="ORF">GIL414_LOCUS1074</name>
    <name evidence="1" type="ORF">KQP761_LOCUS24260</name>
</gene>
<reference evidence="1" key="1">
    <citation type="submission" date="2021-02" db="EMBL/GenBank/DDBJ databases">
        <authorList>
            <person name="Nowell W R."/>
        </authorList>
    </citation>
    <scope>NUCLEOTIDE SEQUENCE</scope>
</reference>
<evidence type="ECO:0000313" key="3">
    <source>
        <dbReference type="Proteomes" id="UP000663834"/>
    </source>
</evidence>
<evidence type="ECO:0000313" key="1">
    <source>
        <dbReference type="EMBL" id="CAF1617833.1"/>
    </source>
</evidence>
<dbReference type="AlphaFoldDB" id="A0A816C151"/>
<proteinExistence type="predicted"/>
<name>A0A816C151_9BILA</name>